<dbReference type="NCBIfam" id="TIGR00254">
    <property type="entry name" value="GGDEF"/>
    <property type="match status" value="1"/>
</dbReference>
<dbReference type="Proteomes" id="UP000295724">
    <property type="component" value="Unassembled WGS sequence"/>
</dbReference>
<dbReference type="Gene3D" id="2.60.40.10">
    <property type="entry name" value="Immunoglobulins"/>
    <property type="match status" value="1"/>
</dbReference>
<dbReference type="SUPFAM" id="SSF55785">
    <property type="entry name" value="PYP-like sensor domain (PAS domain)"/>
    <property type="match status" value="2"/>
</dbReference>
<dbReference type="FunFam" id="3.30.70.270:FF:000001">
    <property type="entry name" value="Diguanylate cyclase domain protein"/>
    <property type="match status" value="1"/>
</dbReference>
<dbReference type="Gene3D" id="2.130.10.10">
    <property type="entry name" value="YVTN repeat-like/Quinoprotein amine dehydrogenase"/>
    <property type="match status" value="2"/>
</dbReference>
<dbReference type="InterPro" id="IPR013655">
    <property type="entry name" value="PAS_fold_3"/>
</dbReference>
<dbReference type="EMBL" id="SNZB01000006">
    <property type="protein sequence ID" value="TDR17575.1"/>
    <property type="molecule type" value="Genomic_DNA"/>
</dbReference>
<comment type="cofactor">
    <cofactor evidence="1">
        <name>Mg(2+)</name>
        <dbReference type="ChEBI" id="CHEBI:18420"/>
    </cofactor>
</comment>
<dbReference type="PROSITE" id="PS50883">
    <property type="entry name" value="EAL"/>
    <property type="match status" value="1"/>
</dbReference>
<dbReference type="CDD" id="cd01949">
    <property type="entry name" value="GGDEF"/>
    <property type="match status" value="1"/>
</dbReference>
<dbReference type="SMART" id="SM00052">
    <property type="entry name" value="EAL"/>
    <property type="match status" value="1"/>
</dbReference>
<dbReference type="CDD" id="cd01948">
    <property type="entry name" value="EAL"/>
    <property type="match status" value="1"/>
</dbReference>
<evidence type="ECO:0000259" key="8">
    <source>
        <dbReference type="PROSITE" id="PS50887"/>
    </source>
</evidence>
<dbReference type="RefSeq" id="WP_099018936.1">
    <property type="nucleotide sequence ID" value="NZ_NIHB01000002.1"/>
</dbReference>
<evidence type="ECO:0000256" key="4">
    <source>
        <dbReference type="ARBA" id="ARBA00051114"/>
    </source>
</evidence>
<comment type="catalytic activity">
    <reaction evidence="4">
        <text>3',3'-c-di-GMP + H2O = 5'-phosphoguanylyl(3'-&gt;5')guanosine + H(+)</text>
        <dbReference type="Rhea" id="RHEA:24902"/>
        <dbReference type="ChEBI" id="CHEBI:15377"/>
        <dbReference type="ChEBI" id="CHEBI:15378"/>
        <dbReference type="ChEBI" id="CHEBI:58754"/>
        <dbReference type="ChEBI" id="CHEBI:58805"/>
        <dbReference type="EC" id="3.1.4.52"/>
    </reaction>
    <physiologicalReaction direction="left-to-right" evidence="4">
        <dbReference type="Rhea" id="RHEA:24903"/>
    </physiologicalReaction>
</comment>
<dbReference type="InterPro" id="IPR043128">
    <property type="entry name" value="Rev_trsase/Diguanyl_cyclase"/>
</dbReference>
<dbReference type="Gene3D" id="3.30.70.270">
    <property type="match status" value="1"/>
</dbReference>
<dbReference type="CDD" id="cd00130">
    <property type="entry name" value="PAS"/>
    <property type="match status" value="1"/>
</dbReference>
<dbReference type="Pfam" id="PF00990">
    <property type="entry name" value="GGDEF"/>
    <property type="match status" value="1"/>
</dbReference>
<dbReference type="GO" id="GO:0006355">
    <property type="term" value="P:regulation of DNA-templated transcription"/>
    <property type="evidence" value="ECO:0007669"/>
    <property type="project" value="InterPro"/>
</dbReference>
<evidence type="ECO:0000256" key="1">
    <source>
        <dbReference type="ARBA" id="ARBA00001946"/>
    </source>
</evidence>
<feature type="domain" description="GGDEF" evidence="8">
    <location>
        <begin position="1122"/>
        <end position="1255"/>
    </location>
</feature>
<dbReference type="InterPro" id="IPR052155">
    <property type="entry name" value="Biofilm_reg_signaling"/>
</dbReference>
<evidence type="ECO:0000259" key="5">
    <source>
        <dbReference type="PROSITE" id="PS50112"/>
    </source>
</evidence>
<dbReference type="PROSITE" id="PS50113">
    <property type="entry name" value="PAC"/>
    <property type="match status" value="1"/>
</dbReference>
<evidence type="ECO:0000256" key="3">
    <source>
        <dbReference type="ARBA" id="ARBA00022636"/>
    </source>
</evidence>
<evidence type="ECO:0000313" key="10">
    <source>
        <dbReference type="Proteomes" id="UP000295724"/>
    </source>
</evidence>
<dbReference type="SMART" id="SM00267">
    <property type="entry name" value="GGDEF"/>
    <property type="match status" value="1"/>
</dbReference>
<dbReference type="Gene3D" id="3.30.450.20">
    <property type="entry name" value="PAS domain"/>
    <property type="match status" value="2"/>
</dbReference>
<dbReference type="PANTHER" id="PTHR44757:SF2">
    <property type="entry name" value="BIOFILM ARCHITECTURE MAINTENANCE PROTEIN MBAA"/>
    <property type="match status" value="1"/>
</dbReference>
<dbReference type="Pfam" id="PF00563">
    <property type="entry name" value="EAL"/>
    <property type="match status" value="1"/>
</dbReference>
<keyword evidence="10" id="KW-1185">Reference proteome</keyword>
<dbReference type="FunFam" id="3.20.20.450:FF:000001">
    <property type="entry name" value="Cyclic di-GMP phosphodiesterase yahA"/>
    <property type="match status" value="1"/>
</dbReference>
<dbReference type="InterPro" id="IPR001610">
    <property type="entry name" value="PAC"/>
</dbReference>
<feature type="domain" description="EAL" evidence="7">
    <location>
        <begin position="1264"/>
        <end position="1518"/>
    </location>
</feature>
<dbReference type="SUPFAM" id="SSF141868">
    <property type="entry name" value="EAL domain-like"/>
    <property type="match status" value="1"/>
</dbReference>
<evidence type="ECO:0000259" key="6">
    <source>
        <dbReference type="PROSITE" id="PS50113"/>
    </source>
</evidence>
<dbReference type="InterPro" id="IPR015943">
    <property type="entry name" value="WD40/YVTN_repeat-like_dom_sf"/>
</dbReference>
<dbReference type="InterPro" id="IPR011123">
    <property type="entry name" value="Y_Y_Y"/>
</dbReference>
<dbReference type="Pfam" id="PF08447">
    <property type="entry name" value="PAS_3"/>
    <property type="match status" value="1"/>
</dbReference>
<dbReference type="InterPro" id="IPR001633">
    <property type="entry name" value="EAL_dom"/>
</dbReference>
<proteinExistence type="predicted"/>
<dbReference type="Gene3D" id="3.20.20.450">
    <property type="entry name" value="EAL domain"/>
    <property type="match status" value="1"/>
</dbReference>
<protein>
    <recommendedName>
        <fullName evidence="2">cyclic-guanylate-specific phosphodiesterase</fullName>
        <ecNumber evidence="2">3.1.4.52</ecNumber>
    </recommendedName>
</protein>
<dbReference type="InterPro" id="IPR035965">
    <property type="entry name" value="PAS-like_dom_sf"/>
</dbReference>
<comment type="caution">
    <text evidence="9">The sequence shown here is derived from an EMBL/GenBank/DDBJ whole genome shotgun (WGS) entry which is preliminary data.</text>
</comment>
<dbReference type="SUPFAM" id="SSF63829">
    <property type="entry name" value="Calcium-dependent phosphotriesterase"/>
    <property type="match status" value="2"/>
</dbReference>
<dbReference type="Pfam" id="PF07494">
    <property type="entry name" value="Reg_prop"/>
    <property type="match status" value="1"/>
</dbReference>
<dbReference type="InterPro" id="IPR029787">
    <property type="entry name" value="Nucleotide_cyclase"/>
</dbReference>
<dbReference type="Pfam" id="PF13426">
    <property type="entry name" value="PAS_9"/>
    <property type="match status" value="1"/>
</dbReference>
<evidence type="ECO:0000313" key="9">
    <source>
        <dbReference type="EMBL" id="TDR17575.1"/>
    </source>
</evidence>
<dbReference type="SUPFAM" id="SSF55073">
    <property type="entry name" value="Nucleotide cyclase"/>
    <property type="match status" value="1"/>
</dbReference>
<dbReference type="PANTHER" id="PTHR44757">
    <property type="entry name" value="DIGUANYLATE CYCLASE DGCP"/>
    <property type="match status" value="1"/>
</dbReference>
<dbReference type="GO" id="GO:0071732">
    <property type="term" value="P:cellular response to nitric oxide"/>
    <property type="evidence" value="ECO:0007669"/>
    <property type="project" value="UniProtKB-ARBA"/>
</dbReference>
<organism evidence="9 10">
    <name type="scientific">Marinicella litoralis</name>
    <dbReference type="NCBI Taxonomy" id="644220"/>
    <lineage>
        <taxon>Bacteria</taxon>
        <taxon>Pseudomonadati</taxon>
        <taxon>Pseudomonadota</taxon>
        <taxon>Gammaproteobacteria</taxon>
        <taxon>Lysobacterales</taxon>
        <taxon>Marinicellaceae</taxon>
        <taxon>Marinicella</taxon>
    </lineage>
</organism>
<feature type="domain" description="PAS" evidence="5">
    <location>
        <begin position="961"/>
        <end position="998"/>
    </location>
</feature>
<dbReference type="OrthoDB" id="176203at2"/>
<dbReference type="InterPro" id="IPR000700">
    <property type="entry name" value="PAS-assoc_C"/>
</dbReference>
<accession>A0A4R6XE12</accession>
<evidence type="ECO:0000256" key="2">
    <source>
        <dbReference type="ARBA" id="ARBA00012282"/>
    </source>
</evidence>
<dbReference type="InterPro" id="IPR000160">
    <property type="entry name" value="GGDEF_dom"/>
</dbReference>
<dbReference type="PROSITE" id="PS50112">
    <property type="entry name" value="PAS"/>
    <property type="match status" value="1"/>
</dbReference>
<name>A0A4R6XE12_9GAMM</name>
<dbReference type="InterPro" id="IPR013783">
    <property type="entry name" value="Ig-like_fold"/>
</dbReference>
<dbReference type="Pfam" id="PF07495">
    <property type="entry name" value="Y_Y_Y"/>
    <property type="match status" value="1"/>
</dbReference>
<reference evidence="9 10" key="1">
    <citation type="submission" date="2019-03" db="EMBL/GenBank/DDBJ databases">
        <title>Genomic Encyclopedia of Type Strains, Phase IV (KMG-IV): sequencing the most valuable type-strain genomes for metagenomic binning, comparative biology and taxonomic classification.</title>
        <authorList>
            <person name="Goeker M."/>
        </authorList>
    </citation>
    <scope>NUCLEOTIDE SEQUENCE [LARGE SCALE GENOMIC DNA]</scope>
    <source>
        <strain evidence="9 10">DSM 25488</strain>
    </source>
</reference>
<dbReference type="InterPro" id="IPR035919">
    <property type="entry name" value="EAL_sf"/>
</dbReference>
<dbReference type="PROSITE" id="PS50887">
    <property type="entry name" value="GGDEF"/>
    <property type="match status" value="1"/>
</dbReference>
<sequence length="1526" mass="174228">MLASIANGADSIQFKQMLGEDDLASNYVNHIIQRQDGFIWIATAEGISRYDGKNIINHKSYPDNHKSLPNPWVNYLLEDHNQQLWIATATGVARMLPDEINFEQYNFSPIKENSIAGNYVVHMIEDDHHRLWFATERGLSMYQADSNDFKNHYIDSDTDNIDINIINAIAQKNSQQLWIANDNGLHVFDIQTTTFTPHPLDDTKTFSILDLATESQGSLWIVTADHGLKKLDTKNHELTSFRYQSDNLNSMISDGLWDVFIDRDDNVWVASWGEGISLISAKSGEISRFSHNQGDPRSIPSNLTTGIFQDSNGLIWVSTYDGVALYDPNNHIESIRPVPGKKNSLSSDLVWNYIETKDAIWIGTTEGINRWDKNNGLIESFYSGKDKDAKNDFTSIWTMAKANDQTFWLGTEFGLAQFDTQTKAMTFLSESPNRSESEVKVLENPVWCMTVNPDQSIWVGSNSANLYLIDKEHNLIKDYTDLIKTTLAKYENIEFTDITHDTHGNLWLSTVSGLYFFNLEQNLITPVRSNRGEVLYENDWIFSVENHRDNQYWVSSQYFGLSLFQLNLAGTMDQLLHFDNSHPQIVDSSVYTIIPINDTDVWFTGRKNLYHIDLNTNEVTNYGHSNFESDLIFHENSQLFSNDELIYLGSNRGAIRFDPLLVKKSNFQPKVYLTGIKSNSMAIAKSLSDPGLQNFKQSTQPEFSMVPIHLIKNHTFDYADTIFTFEFAALNYMYSDELNYAYRIPELDEKWIELQNRNELTLTNLAAGDYHLEVKATNADLQWSDHTAAINFTLLPKPWLTWWAKSAYILITLLILSVFIRLYRSRLMTQYALAHREVQLSQAIWGSGDELWEWDIRKQQITRTNSEELDDQRSRFFNGIFESNTLNIHPDDIEKLQQKIQDILSGKSNEFDAVYRQMNSQGDWLWMQDRAKVTRWSSQNKPIIINGISRNINTIKKKEERSQLIATAFQSSSDGALVLDSSLKIVSINAAFTDMTGYDERIIDKTMLRDSGHISTDLMNSTALFKHIKTAIESGDPFRNEIAITTITGQTMPVDLRVNSIYNAQKKLTHFIATITDITYRKTSEEALKKLANYDSLTGLPNRSLMMIKLNHALLQAEQELAHMAILFIDLDHFKNINDSLGHTIGDELLVAVANRLTQCVRQSDTIARIGGDEFTIGILGYDSEHDVIKVAEKVLQKMAKPFQLENHELIITPSIGIATYDGSKTDIETLLMQADTAMYQAKRSGRNNFRFFTESMNQAVLQRVDIEMRLRKAILNDELLLHYQPKFCLKTEKVTGFEALLRWQDANNILTPPDEFIPIAEETGLIFSIGEFVLENACKELNRWHNNGHQDISVAINLSAIQFMDKKLVSRVSQMMEKYHIPPLSLEVEITESTLIENLQYTVKTLKELKKLGVKLSLDDFGTGYSSLNYLKRFPIHALKIDRSFILDMVNDARDASMVESIISLAHKLSIEVIAEGVETKEQLTMLASYQIEQVQGFLLSEAVDTHAAAEILQQDITVSEILNK</sequence>
<feature type="domain" description="PAC" evidence="6">
    <location>
        <begin position="1038"/>
        <end position="1090"/>
    </location>
</feature>
<evidence type="ECO:0000259" key="7">
    <source>
        <dbReference type="PROSITE" id="PS50883"/>
    </source>
</evidence>
<dbReference type="EC" id="3.1.4.52" evidence="2"/>
<keyword evidence="3" id="KW-0973">c-di-GMP</keyword>
<dbReference type="InterPro" id="IPR011110">
    <property type="entry name" value="Reg_prop"/>
</dbReference>
<dbReference type="InterPro" id="IPR000014">
    <property type="entry name" value="PAS"/>
</dbReference>
<dbReference type="GO" id="GO:0071111">
    <property type="term" value="F:cyclic-guanylate-specific phosphodiesterase activity"/>
    <property type="evidence" value="ECO:0007669"/>
    <property type="project" value="UniProtKB-EC"/>
</dbReference>
<dbReference type="SMART" id="SM00086">
    <property type="entry name" value="PAC"/>
    <property type="match status" value="2"/>
</dbReference>
<dbReference type="NCBIfam" id="TIGR00229">
    <property type="entry name" value="sensory_box"/>
    <property type="match status" value="1"/>
</dbReference>
<gene>
    <name evidence="9" type="ORF">C8D91_2634</name>
</gene>